<protein>
    <submittedName>
        <fullName evidence="2">NurA domain-containing protein</fullName>
    </submittedName>
</protein>
<dbReference type="EMBL" id="HF563609">
    <property type="protein sequence ID" value="CCP24714.1"/>
    <property type="molecule type" value="Genomic_DNA"/>
</dbReference>
<dbReference type="STRING" id="1209989.TepRe1_0035"/>
<dbReference type="PATRIC" id="fig|1209989.3.peg.41"/>
<dbReference type="SMART" id="SM00933">
    <property type="entry name" value="NurA"/>
    <property type="match status" value="1"/>
</dbReference>
<reference evidence="3" key="1">
    <citation type="journal article" date="2013" name="Genome Announc.">
        <title>First genome sequence of a syntrophic acetate-oxidizing bacterium, Tepidanaerobacter acetatoxydans strain Re1.</title>
        <authorList>
            <person name="Manzoor S."/>
            <person name="Bongcam-Rudloff E."/>
            <person name="Schnurer A."/>
            <person name="Muller B."/>
        </authorList>
    </citation>
    <scope>NUCLEOTIDE SEQUENCE [LARGE SCALE GENOMIC DNA]</scope>
    <source>
        <strain evidence="3">Re1</strain>
    </source>
</reference>
<dbReference type="eggNOG" id="COG1630">
    <property type="taxonomic scope" value="Bacteria"/>
</dbReference>
<dbReference type="KEGG" id="tae:TepiRe1_0037"/>
<dbReference type="Pfam" id="PF09376">
    <property type="entry name" value="NurA"/>
    <property type="match status" value="1"/>
</dbReference>
<evidence type="ECO:0000313" key="2">
    <source>
        <dbReference type="EMBL" id="CCP24714.1"/>
    </source>
</evidence>
<dbReference type="KEGG" id="tep:TepRe1_0035"/>
<evidence type="ECO:0000313" key="3">
    <source>
        <dbReference type="Proteomes" id="UP000010802"/>
    </source>
</evidence>
<gene>
    <name evidence="2" type="ordered locus">TEPIRE1_0037</name>
</gene>
<dbReference type="RefSeq" id="WP_013777173.1">
    <property type="nucleotide sequence ID" value="NC_015519.1"/>
</dbReference>
<dbReference type="InterPro" id="IPR018977">
    <property type="entry name" value="NurA_domain"/>
</dbReference>
<feature type="domain" description="NurA" evidence="1">
    <location>
        <begin position="62"/>
        <end position="289"/>
    </location>
</feature>
<sequence>MFELNTNLKRTFEETAKAMRLRLQQKPSVDALRFMVADKGIGSFKMCQKLDCRGLSNIAQKGKIVGVDGSTNNAGGPFPYLFTLQQALAKACSSKEEDVVMTDAVSPLIMKDVITEEEYRDFIKRNLAELEVKAALEALDKFNPRVVLLDGSLVRYKIESAPMWETLKNRALAQDAVLVGVVEGISTNIISSCLKDVLNLGGFPASDWEILFGLLQVGEILEIVPGLFKEGFRTFFMRSSHDPKPIGIDLLEEQKEYLAEVSNLIFTLTPQDGRGIPLWLDIIDKNVRITDAVMEGLLNAYLGEDYAEFLKPKRERRQM</sequence>
<organism evidence="2 3">
    <name type="scientific">Tepidanaerobacter acetatoxydans (strain DSM 21804 / JCM 16047 / Re1)</name>
    <dbReference type="NCBI Taxonomy" id="1209989"/>
    <lineage>
        <taxon>Bacteria</taxon>
        <taxon>Bacillati</taxon>
        <taxon>Bacillota</taxon>
        <taxon>Clostridia</taxon>
        <taxon>Thermosediminibacterales</taxon>
        <taxon>Tepidanaerobacteraceae</taxon>
        <taxon>Tepidanaerobacter</taxon>
    </lineage>
</organism>
<proteinExistence type="predicted"/>
<dbReference type="HOGENOM" id="CLU_836257_0_0_9"/>
<evidence type="ECO:0000259" key="1">
    <source>
        <dbReference type="SMART" id="SM00933"/>
    </source>
</evidence>
<accession>F4LRI6</accession>
<keyword evidence="3" id="KW-1185">Reference proteome</keyword>
<dbReference type="OrthoDB" id="2986419at2"/>
<name>F4LRI6_TEPAE</name>
<dbReference type="AlphaFoldDB" id="F4LRI6"/>
<accession>L0RX01</accession>
<dbReference type="Proteomes" id="UP000010802">
    <property type="component" value="Chromosome"/>
</dbReference>